<feature type="region of interest" description="Disordered" evidence="1">
    <location>
        <begin position="1"/>
        <end position="67"/>
    </location>
</feature>
<reference evidence="3" key="2">
    <citation type="submission" date="2020-09" db="EMBL/GenBank/DDBJ databases">
        <authorList>
            <person name="Sun Q."/>
            <person name="Zhou Y."/>
        </authorList>
    </citation>
    <scope>NUCLEOTIDE SEQUENCE</scope>
    <source>
        <strain evidence="3">CGMCC 4.7110</strain>
    </source>
</reference>
<evidence type="ECO:0000313" key="4">
    <source>
        <dbReference type="Proteomes" id="UP000653411"/>
    </source>
</evidence>
<feature type="compositionally biased region" description="Basic residues" evidence="1">
    <location>
        <begin position="157"/>
        <end position="172"/>
    </location>
</feature>
<comment type="caution">
    <text evidence="3">The sequence shown here is derived from an EMBL/GenBank/DDBJ whole genome shotgun (WGS) entry which is preliminary data.</text>
</comment>
<dbReference type="EMBL" id="BMML01000016">
    <property type="protein sequence ID" value="GGN28023.1"/>
    <property type="molecule type" value="Genomic_DNA"/>
</dbReference>
<keyword evidence="2" id="KW-0472">Membrane</keyword>
<evidence type="ECO:0000256" key="1">
    <source>
        <dbReference type="SAM" id="MobiDB-lite"/>
    </source>
</evidence>
<feature type="transmembrane region" description="Helical" evidence="2">
    <location>
        <begin position="118"/>
        <end position="137"/>
    </location>
</feature>
<feature type="region of interest" description="Disordered" evidence="1">
    <location>
        <begin position="136"/>
        <end position="172"/>
    </location>
</feature>
<protein>
    <submittedName>
        <fullName evidence="3">Uncharacterized protein</fullName>
    </submittedName>
</protein>
<keyword evidence="4" id="KW-1185">Reference proteome</keyword>
<keyword evidence="2" id="KW-0812">Transmembrane</keyword>
<accession>A0A917XI85</accession>
<feature type="compositionally biased region" description="Basic and acidic residues" evidence="1">
    <location>
        <begin position="35"/>
        <end position="45"/>
    </location>
</feature>
<gene>
    <name evidence="3" type="ORF">GCM10011578_063760</name>
</gene>
<evidence type="ECO:0000256" key="2">
    <source>
        <dbReference type="SAM" id="Phobius"/>
    </source>
</evidence>
<proteinExistence type="predicted"/>
<feature type="transmembrane region" description="Helical" evidence="2">
    <location>
        <begin position="88"/>
        <end position="112"/>
    </location>
</feature>
<evidence type="ECO:0000313" key="3">
    <source>
        <dbReference type="EMBL" id="GGN28023.1"/>
    </source>
</evidence>
<keyword evidence="2" id="KW-1133">Transmembrane helix</keyword>
<dbReference type="Proteomes" id="UP000653411">
    <property type="component" value="Unassembled WGS sequence"/>
</dbReference>
<name>A0A917XI85_9ACTN</name>
<feature type="compositionally biased region" description="Polar residues" evidence="1">
    <location>
        <begin position="15"/>
        <end position="24"/>
    </location>
</feature>
<reference evidence="3" key="1">
    <citation type="journal article" date="2014" name="Int. J. Syst. Evol. Microbiol.">
        <title>Complete genome sequence of Corynebacterium casei LMG S-19264T (=DSM 44701T), isolated from a smear-ripened cheese.</title>
        <authorList>
            <consortium name="US DOE Joint Genome Institute (JGI-PGF)"/>
            <person name="Walter F."/>
            <person name="Albersmeier A."/>
            <person name="Kalinowski J."/>
            <person name="Ruckert C."/>
        </authorList>
    </citation>
    <scope>NUCLEOTIDE SEQUENCE</scope>
    <source>
        <strain evidence="3">CGMCC 4.7110</strain>
    </source>
</reference>
<dbReference type="AlphaFoldDB" id="A0A917XI85"/>
<sequence>MPDPVPTASGMPESGSGTPDIPQQNGSRPNGRRGSGREDVRRDSSMDGAYIHNRRVGTSHDRSETPPESFLDFLDRLSERVFTKNDRAWPAVFQLALLVLLLPVSLIGTVMAAHAAGVPGWAIASGTATSVGGLGVATASRRRNTGRGTSQGPGRRGGGRRSNRRQGSHRRR</sequence>
<organism evidence="3 4">
    <name type="scientific">Streptomyces fuscichromogenes</name>
    <dbReference type="NCBI Taxonomy" id="1324013"/>
    <lineage>
        <taxon>Bacteria</taxon>
        <taxon>Bacillati</taxon>
        <taxon>Actinomycetota</taxon>
        <taxon>Actinomycetes</taxon>
        <taxon>Kitasatosporales</taxon>
        <taxon>Streptomycetaceae</taxon>
        <taxon>Streptomyces</taxon>
    </lineage>
</organism>